<gene>
    <name evidence="2" type="ORF">GA0070560_101516</name>
</gene>
<dbReference type="EMBL" id="FMDN01000001">
    <property type="protein sequence ID" value="SCG35967.1"/>
    <property type="molecule type" value="Genomic_DNA"/>
</dbReference>
<sequence length="40" mass="4066">MLDGNAMFPTSEARSGVADRDAGAVTGETAIQVESGIRAN</sequence>
<dbReference type="STRING" id="47864.GA0070560_101516"/>
<name>A0A1C5GQZ5_9ACTN</name>
<proteinExistence type="predicted"/>
<evidence type="ECO:0000256" key="1">
    <source>
        <dbReference type="SAM" id="MobiDB-lite"/>
    </source>
</evidence>
<organism evidence="2 3">
    <name type="scientific">Micromonospora halophytica</name>
    <dbReference type="NCBI Taxonomy" id="47864"/>
    <lineage>
        <taxon>Bacteria</taxon>
        <taxon>Bacillati</taxon>
        <taxon>Actinomycetota</taxon>
        <taxon>Actinomycetes</taxon>
        <taxon>Micromonosporales</taxon>
        <taxon>Micromonosporaceae</taxon>
        <taxon>Micromonospora</taxon>
    </lineage>
</organism>
<feature type="region of interest" description="Disordered" evidence="1">
    <location>
        <begin position="1"/>
        <end position="22"/>
    </location>
</feature>
<evidence type="ECO:0000313" key="3">
    <source>
        <dbReference type="Proteomes" id="UP000199408"/>
    </source>
</evidence>
<dbReference type="Proteomes" id="UP000199408">
    <property type="component" value="Unassembled WGS sequence"/>
</dbReference>
<keyword evidence="3" id="KW-1185">Reference proteome</keyword>
<accession>A0A1C5GQZ5</accession>
<reference evidence="3" key="1">
    <citation type="submission" date="2016-06" db="EMBL/GenBank/DDBJ databases">
        <authorList>
            <person name="Varghese N."/>
        </authorList>
    </citation>
    <scope>NUCLEOTIDE SEQUENCE [LARGE SCALE GENOMIC DNA]</scope>
    <source>
        <strain evidence="3">DSM 43171</strain>
    </source>
</reference>
<protein>
    <submittedName>
        <fullName evidence="2">Uncharacterized protein</fullName>
    </submittedName>
</protein>
<evidence type="ECO:0000313" key="2">
    <source>
        <dbReference type="EMBL" id="SCG35967.1"/>
    </source>
</evidence>
<dbReference type="AlphaFoldDB" id="A0A1C5GQZ5"/>